<reference evidence="7 8" key="1">
    <citation type="journal article" date="2015" name="Genome Announc.">
        <title>Expanding the biotechnology potential of lactobacilli through comparative genomics of 213 strains and associated genera.</title>
        <authorList>
            <person name="Sun Z."/>
            <person name="Harris H.M."/>
            <person name="McCann A."/>
            <person name="Guo C."/>
            <person name="Argimon S."/>
            <person name="Zhang W."/>
            <person name="Yang X."/>
            <person name="Jeffery I.B."/>
            <person name="Cooney J.C."/>
            <person name="Kagawa T.F."/>
            <person name="Liu W."/>
            <person name="Song Y."/>
            <person name="Salvetti E."/>
            <person name="Wrobel A."/>
            <person name="Rasinkangas P."/>
            <person name="Parkhill J."/>
            <person name="Rea M.C."/>
            <person name="O'Sullivan O."/>
            <person name="Ritari J."/>
            <person name="Douillard F.P."/>
            <person name="Paul Ross R."/>
            <person name="Yang R."/>
            <person name="Briner A.E."/>
            <person name="Felis G.E."/>
            <person name="de Vos W.M."/>
            <person name="Barrangou R."/>
            <person name="Klaenhammer T.R."/>
            <person name="Caufield P.W."/>
            <person name="Cui Y."/>
            <person name="Zhang H."/>
            <person name="O'Toole P.W."/>
        </authorList>
    </citation>
    <scope>NUCLEOTIDE SEQUENCE [LARGE SCALE GENOMIC DNA]</scope>
    <source>
        <strain evidence="7 8">DSM 15945</strain>
    </source>
</reference>
<dbReference type="GO" id="GO:0009229">
    <property type="term" value="P:thiamine diphosphate biosynthetic process"/>
    <property type="evidence" value="ECO:0007669"/>
    <property type="project" value="InterPro"/>
</dbReference>
<dbReference type="SMART" id="SM00983">
    <property type="entry name" value="TPK_B1_binding"/>
    <property type="match status" value="1"/>
</dbReference>
<name>A0A0R1U085_9LACO</name>
<dbReference type="Proteomes" id="UP000051922">
    <property type="component" value="Unassembled WGS sequence"/>
</dbReference>
<dbReference type="GO" id="GO:0016301">
    <property type="term" value="F:kinase activity"/>
    <property type="evidence" value="ECO:0007669"/>
    <property type="project" value="UniProtKB-KW"/>
</dbReference>
<dbReference type="Pfam" id="PF04265">
    <property type="entry name" value="TPK_B1_binding"/>
    <property type="match status" value="1"/>
</dbReference>
<feature type="domain" description="Thiamin pyrophosphokinase thiamin-binding" evidence="6">
    <location>
        <begin position="142"/>
        <end position="208"/>
    </location>
</feature>
<dbReference type="SUPFAM" id="SSF63999">
    <property type="entry name" value="Thiamin pyrophosphokinase, catalytic domain"/>
    <property type="match status" value="1"/>
</dbReference>
<keyword evidence="2" id="KW-0547">Nucleotide-binding</keyword>
<dbReference type="InterPro" id="IPR036759">
    <property type="entry name" value="TPK_catalytic_sf"/>
</dbReference>
<sequence length="222" mass="24714">MRLNLMAGGPRGLLPNDWRQAPGEWAAIDRGTLTLLDAGIQPVYVVGDFDSLTTAEFERVTAAIGTVERHKAEKDDTDTQLALFRGLTVLGADEVYLYGATGGRLDHALANYWLPTEQRFKPYVRQIHLVDRDNYVRYMDAGKPLTVQPLAGYRYVGVANMTSVRDLNITGAKYELAHYDDDSPVSFASNEFVGDHAMTVQCRQGIVAIIYSRDNRGQQVDN</sequence>
<dbReference type="AlphaFoldDB" id="A0A0R1U085"/>
<dbReference type="STRING" id="1423783.FC50_GL000464"/>
<comment type="caution">
    <text evidence="7">The sequence shown here is derived from an EMBL/GenBank/DDBJ whole genome shotgun (WGS) entry which is preliminary data.</text>
</comment>
<dbReference type="InterPro" id="IPR007373">
    <property type="entry name" value="Thiamin_PyroPKinase_B1-bd"/>
</dbReference>
<organism evidence="7 8">
    <name type="scientific">Lacticaseibacillus pantheris DSM 15945 = JCM 12539 = NBRC 106106</name>
    <dbReference type="NCBI Taxonomy" id="1423783"/>
    <lineage>
        <taxon>Bacteria</taxon>
        <taxon>Bacillati</taxon>
        <taxon>Bacillota</taxon>
        <taxon>Bacilli</taxon>
        <taxon>Lactobacillales</taxon>
        <taxon>Lactobacillaceae</taxon>
        <taxon>Lacticaseibacillus</taxon>
    </lineage>
</organism>
<keyword evidence="8" id="KW-1185">Reference proteome</keyword>
<keyword evidence="3 7" id="KW-0418">Kinase</keyword>
<proteinExistence type="predicted"/>
<dbReference type="GO" id="GO:0005524">
    <property type="term" value="F:ATP binding"/>
    <property type="evidence" value="ECO:0007669"/>
    <property type="project" value="UniProtKB-KW"/>
</dbReference>
<dbReference type="NCBIfam" id="TIGR01378">
    <property type="entry name" value="thi_PPkinase"/>
    <property type="match status" value="1"/>
</dbReference>
<keyword evidence="4" id="KW-0067">ATP-binding</keyword>
<gene>
    <name evidence="7" type="ORF">FC50_GL000464</name>
</gene>
<dbReference type="EMBL" id="AZFJ01000037">
    <property type="protein sequence ID" value="KRL86817.1"/>
    <property type="molecule type" value="Genomic_DNA"/>
</dbReference>
<evidence type="ECO:0000256" key="5">
    <source>
        <dbReference type="NCBIfam" id="TIGR01378"/>
    </source>
</evidence>
<evidence type="ECO:0000256" key="1">
    <source>
        <dbReference type="ARBA" id="ARBA00022679"/>
    </source>
</evidence>
<dbReference type="InterPro" id="IPR006282">
    <property type="entry name" value="Thi_PPkinase"/>
</dbReference>
<dbReference type="GO" id="GO:0030975">
    <property type="term" value="F:thiamine binding"/>
    <property type="evidence" value="ECO:0007669"/>
    <property type="project" value="InterPro"/>
</dbReference>
<evidence type="ECO:0000256" key="4">
    <source>
        <dbReference type="ARBA" id="ARBA00022840"/>
    </source>
</evidence>
<dbReference type="GO" id="GO:0006772">
    <property type="term" value="P:thiamine metabolic process"/>
    <property type="evidence" value="ECO:0007669"/>
    <property type="project" value="UniProtKB-UniRule"/>
</dbReference>
<dbReference type="Pfam" id="PF04263">
    <property type="entry name" value="TPK_catalytic"/>
    <property type="match status" value="1"/>
</dbReference>
<dbReference type="CDD" id="cd07995">
    <property type="entry name" value="TPK"/>
    <property type="match status" value="1"/>
</dbReference>
<dbReference type="InterPro" id="IPR053149">
    <property type="entry name" value="TPK"/>
</dbReference>
<dbReference type="Gene3D" id="3.40.50.10240">
    <property type="entry name" value="Thiamin pyrophosphokinase, catalytic domain"/>
    <property type="match status" value="1"/>
</dbReference>
<dbReference type="PATRIC" id="fig|1423783.4.peg.480"/>
<dbReference type="PANTHER" id="PTHR41299">
    <property type="entry name" value="THIAMINE PYROPHOSPHOKINASE"/>
    <property type="match status" value="1"/>
</dbReference>
<protein>
    <recommendedName>
        <fullName evidence="5">Thiamine diphosphokinase</fullName>
        <ecNumber evidence="5">2.7.6.2</ecNumber>
    </recommendedName>
</protein>
<dbReference type="RefSeq" id="WP_054650257.1">
    <property type="nucleotide sequence ID" value="NZ_AZFJ01000037.1"/>
</dbReference>
<dbReference type="GO" id="GO:0004788">
    <property type="term" value="F:thiamine diphosphokinase activity"/>
    <property type="evidence" value="ECO:0007669"/>
    <property type="project" value="UniProtKB-UniRule"/>
</dbReference>
<evidence type="ECO:0000256" key="3">
    <source>
        <dbReference type="ARBA" id="ARBA00022777"/>
    </source>
</evidence>
<accession>A0A0R1U085</accession>
<dbReference type="PANTHER" id="PTHR41299:SF1">
    <property type="entry name" value="THIAMINE PYROPHOSPHOKINASE"/>
    <property type="match status" value="1"/>
</dbReference>
<evidence type="ECO:0000256" key="2">
    <source>
        <dbReference type="ARBA" id="ARBA00022741"/>
    </source>
</evidence>
<evidence type="ECO:0000313" key="7">
    <source>
        <dbReference type="EMBL" id="KRL86817.1"/>
    </source>
</evidence>
<dbReference type="InterPro" id="IPR007371">
    <property type="entry name" value="TPK_catalytic"/>
</dbReference>
<evidence type="ECO:0000259" key="6">
    <source>
        <dbReference type="SMART" id="SM00983"/>
    </source>
</evidence>
<keyword evidence="1" id="KW-0808">Transferase</keyword>
<evidence type="ECO:0000313" key="8">
    <source>
        <dbReference type="Proteomes" id="UP000051922"/>
    </source>
</evidence>
<dbReference type="EC" id="2.7.6.2" evidence="5"/>